<keyword evidence="2" id="KW-0560">Oxidoreductase</keyword>
<accession>A0A4S1CB97</accession>
<dbReference type="PANTHER" id="PTHR42760:SF133">
    <property type="entry name" value="3-OXOACYL-[ACYL-CARRIER-PROTEIN] REDUCTASE"/>
    <property type="match status" value="1"/>
</dbReference>
<dbReference type="PANTHER" id="PTHR42760">
    <property type="entry name" value="SHORT-CHAIN DEHYDROGENASES/REDUCTASES FAMILY MEMBER"/>
    <property type="match status" value="1"/>
</dbReference>
<dbReference type="InterPro" id="IPR002347">
    <property type="entry name" value="SDR_fam"/>
</dbReference>
<dbReference type="NCBIfam" id="NF006619">
    <property type="entry name" value="PRK09186.1"/>
    <property type="match status" value="1"/>
</dbReference>
<protein>
    <submittedName>
        <fullName evidence="3">SDR family oxidoreductase</fullName>
    </submittedName>
</protein>
<dbReference type="InterPro" id="IPR036291">
    <property type="entry name" value="NAD(P)-bd_dom_sf"/>
</dbReference>
<proteinExistence type="inferred from homology"/>
<name>A0A4S1CB97_9BACT</name>
<evidence type="ECO:0000256" key="1">
    <source>
        <dbReference type="ARBA" id="ARBA00006484"/>
    </source>
</evidence>
<dbReference type="CDD" id="cd08930">
    <property type="entry name" value="SDR_c8"/>
    <property type="match status" value="1"/>
</dbReference>
<dbReference type="RefSeq" id="WP_135871771.1">
    <property type="nucleotide sequence ID" value="NZ_SRSC01000004.1"/>
</dbReference>
<sequence length="265" mass="28912">MAQTNQVESLLKGQVVVITGGCGLLGSEFVTAVLRHGGRVAIGDIDTSKGEALCSSLAASYGADRVLFQKVDIRCAQSLQDAVKGISDRFGRIDALVNNAYPRNKHYGRKLEEITYQDFCENTSINLGGLFLTSQQFAMYFKEQGGGNIINLASIYGVVAPRFEVYHDTSMTMPVEYAAIKSAVIHLTKYFAKYFKGCGVRVNCISPGGIIDAQPEAFLQRYKEYALNKGMLDVCDLSGALLFLLSDLSTFVNGQNIIVDDGWTL</sequence>
<dbReference type="GO" id="GO:0016616">
    <property type="term" value="F:oxidoreductase activity, acting on the CH-OH group of donors, NAD or NADP as acceptor"/>
    <property type="evidence" value="ECO:0007669"/>
    <property type="project" value="TreeGrafter"/>
</dbReference>
<dbReference type="SUPFAM" id="SSF51735">
    <property type="entry name" value="NAD(P)-binding Rossmann-fold domains"/>
    <property type="match status" value="1"/>
</dbReference>
<dbReference type="Pfam" id="PF13561">
    <property type="entry name" value="adh_short_C2"/>
    <property type="match status" value="1"/>
</dbReference>
<reference evidence="3 4" key="1">
    <citation type="submission" date="2019-04" db="EMBL/GenBank/DDBJ databases">
        <title>Geobacter oryzae sp. nov., ferric-reducing bacteria isolated from paddy soil.</title>
        <authorList>
            <person name="Xu Z."/>
            <person name="Masuda Y."/>
            <person name="Itoh H."/>
            <person name="Senoo K."/>
        </authorList>
    </citation>
    <scope>NUCLEOTIDE SEQUENCE [LARGE SCALE GENOMIC DNA]</scope>
    <source>
        <strain evidence="3 4">Red111</strain>
    </source>
</reference>
<dbReference type="AlphaFoldDB" id="A0A4S1CB97"/>
<dbReference type="PRINTS" id="PR00081">
    <property type="entry name" value="GDHRDH"/>
</dbReference>
<organism evidence="3 4">
    <name type="scientific">Geomonas terrae</name>
    <dbReference type="NCBI Taxonomy" id="2562681"/>
    <lineage>
        <taxon>Bacteria</taxon>
        <taxon>Pseudomonadati</taxon>
        <taxon>Thermodesulfobacteriota</taxon>
        <taxon>Desulfuromonadia</taxon>
        <taxon>Geobacterales</taxon>
        <taxon>Geobacteraceae</taxon>
        <taxon>Geomonas</taxon>
    </lineage>
</organism>
<evidence type="ECO:0000256" key="2">
    <source>
        <dbReference type="ARBA" id="ARBA00023002"/>
    </source>
</evidence>
<dbReference type="Gene3D" id="3.40.50.720">
    <property type="entry name" value="NAD(P)-binding Rossmann-like Domain"/>
    <property type="match status" value="1"/>
</dbReference>
<comment type="similarity">
    <text evidence="1">Belongs to the short-chain dehydrogenases/reductases (SDR) family.</text>
</comment>
<evidence type="ECO:0000313" key="4">
    <source>
        <dbReference type="Proteomes" id="UP000306416"/>
    </source>
</evidence>
<gene>
    <name evidence="3" type="ORF">E4633_16470</name>
</gene>
<keyword evidence="4" id="KW-1185">Reference proteome</keyword>
<evidence type="ECO:0000313" key="3">
    <source>
        <dbReference type="EMBL" id="TGU70597.1"/>
    </source>
</evidence>
<dbReference type="EMBL" id="SRSC01000004">
    <property type="protein sequence ID" value="TGU70597.1"/>
    <property type="molecule type" value="Genomic_DNA"/>
</dbReference>
<comment type="caution">
    <text evidence="3">The sequence shown here is derived from an EMBL/GenBank/DDBJ whole genome shotgun (WGS) entry which is preliminary data.</text>
</comment>
<dbReference type="Proteomes" id="UP000306416">
    <property type="component" value="Unassembled WGS sequence"/>
</dbReference>
<dbReference type="PRINTS" id="PR00080">
    <property type="entry name" value="SDRFAMILY"/>
</dbReference>